<dbReference type="Proteomes" id="UP000007519">
    <property type="component" value="Chromosome"/>
</dbReference>
<feature type="region of interest" description="Disordered" evidence="1">
    <location>
        <begin position="30"/>
        <end position="50"/>
    </location>
</feature>
<name>H6L622_SAPGL</name>
<keyword evidence="3" id="KW-1185">Reference proteome</keyword>
<evidence type="ECO:0000256" key="1">
    <source>
        <dbReference type="SAM" id="MobiDB-lite"/>
    </source>
</evidence>
<evidence type="ECO:0000313" key="2">
    <source>
        <dbReference type="EMBL" id="AFC26582.1"/>
    </source>
</evidence>
<protein>
    <submittedName>
        <fullName evidence="2">Uncharacterized protein</fullName>
    </submittedName>
</protein>
<gene>
    <name evidence="2" type="ordered locus">SGRA_3866</name>
</gene>
<organism evidence="2 3">
    <name type="scientific">Saprospira grandis (strain Lewin)</name>
    <dbReference type="NCBI Taxonomy" id="984262"/>
    <lineage>
        <taxon>Bacteria</taxon>
        <taxon>Pseudomonadati</taxon>
        <taxon>Bacteroidota</taxon>
        <taxon>Saprospiria</taxon>
        <taxon>Saprospirales</taxon>
        <taxon>Saprospiraceae</taxon>
        <taxon>Saprospira</taxon>
    </lineage>
</organism>
<dbReference type="AlphaFoldDB" id="H6L622"/>
<dbReference type="KEGG" id="sgn:SGRA_3866"/>
<proteinExistence type="predicted"/>
<dbReference type="EMBL" id="CP002831">
    <property type="protein sequence ID" value="AFC26582.1"/>
    <property type="molecule type" value="Genomic_DNA"/>
</dbReference>
<reference evidence="2 3" key="1">
    <citation type="journal article" date="2012" name="Stand. Genomic Sci.">
        <title>Complete genome sequencing and analysis of Saprospira grandis str. Lewin, a predatory marine bacterium.</title>
        <authorList>
            <person name="Saw J.H."/>
            <person name="Yuryev A."/>
            <person name="Kanbe M."/>
            <person name="Hou S."/>
            <person name="Young A.G."/>
            <person name="Aizawa S."/>
            <person name="Alam M."/>
        </authorList>
    </citation>
    <scope>NUCLEOTIDE SEQUENCE [LARGE SCALE GENOMIC DNA]</scope>
    <source>
        <strain evidence="2 3">Lewin</strain>
    </source>
</reference>
<sequence length="50" mass="5444">MRSSAAQPQTQQKTCFFAQGRATSELRSVATRAKGEGQPPKKAQNFTFGL</sequence>
<dbReference type="HOGENOM" id="CLU_218064_0_0_10"/>
<accession>H6L622</accession>
<evidence type="ECO:0000313" key="3">
    <source>
        <dbReference type="Proteomes" id="UP000007519"/>
    </source>
</evidence>